<keyword evidence="1" id="KW-1133">Transmembrane helix</keyword>
<keyword evidence="1" id="KW-0812">Transmembrane</keyword>
<reference evidence="2 3" key="1">
    <citation type="journal article" date="2014" name="Int. J. Syst. Evol. Microbiol.">
        <title>Leptospira mayottensis sp. nov., a pathogenic species of the genus Leptospira isolated from humans.</title>
        <authorList>
            <person name="Bourhy P."/>
            <person name="Collet L."/>
            <person name="Brisse S."/>
            <person name="Picardeau M."/>
        </authorList>
    </citation>
    <scope>NUCLEOTIDE SEQUENCE [LARGE SCALE GENOMIC DNA]</scope>
    <source>
        <strain evidence="2 3">200901122</strain>
    </source>
</reference>
<keyword evidence="1" id="KW-0472">Membrane</keyword>
<accession>A0AA87MP57</accession>
<proteinExistence type="predicted"/>
<name>A0AA87MP57_9LEPT</name>
<sequence>MFGTIRFLKDSNFSILKIRLKKLIERKQYKRISKSRFVFSIFLNWEFEFLSNLFYILISLPFKDKKFSNLI</sequence>
<dbReference type="AlphaFoldDB" id="A0AA87MP57"/>
<dbReference type="EMBL" id="AKWM02000024">
    <property type="protein sequence ID" value="EKS01120.1"/>
    <property type="molecule type" value="Genomic_DNA"/>
</dbReference>
<gene>
    <name evidence="2" type="ORF">LEP1GSC125_3821</name>
</gene>
<comment type="caution">
    <text evidence="2">The sequence shown here is derived from an EMBL/GenBank/DDBJ whole genome shotgun (WGS) entry which is preliminary data.</text>
</comment>
<organism evidence="2 3">
    <name type="scientific">Leptospira mayottensis 200901122</name>
    <dbReference type="NCBI Taxonomy" id="1193010"/>
    <lineage>
        <taxon>Bacteria</taxon>
        <taxon>Pseudomonadati</taxon>
        <taxon>Spirochaetota</taxon>
        <taxon>Spirochaetia</taxon>
        <taxon>Leptospirales</taxon>
        <taxon>Leptospiraceae</taxon>
        <taxon>Leptospira</taxon>
    </lineage>
</organism>
<feature type="transmembrane region" description="Helical" evidence="1">
    <location>
        <begin position="37"/>
        <end position="58"/>
    </location>
</feature>
<evidence type="ECO:0000313" key="2">
    <source>
        <dbReference type="EMBL" id="EKS01120.1"/>
    </source>
</evidence>
<evidence type="ECO:0000313" key="3">
    <source>
        <dbReference type="Proteomes" id="UP000001343"/>
    </source>
</evidence>
<evidence type="ECO:0000256" key="1">
    <source>
        <dbReference type="SAM" id="Phobius"/>
    </source>
</evidence>
<dbReference type="Proteomes" id="UP000001343">
    <property type="component" value="Unassembled WGS sequence"/>
</dbReference>
<protein>
    <submittedName>
        <fullName evidence="2">Uncharacterized protein</fullName>
    </submittedName>
</protein>